<dbReference type="GO" id="GO:0022857">
    <property type="term" value="F:transmembrane transporter activity"/>
    <property type="evidence" value="ECO:0007669"/>
    <property type="project" value="InterPro"/>
</dbReference>
<feature type="transmembrane region" description="Helical" evidence="5">
    <location>
        <begin position="202"/>
        <end position="224"/>
    </location>
</feature>
<comment type="subcellular location">
    <subcellularLocation>
        <location evidence="1">Membrane</location>
        <topology evidence="1">Multi-pass membrane protein</topology>
    </subcellularLocation>
</comment>
<evidence type="ECO:0000256" key="4">
    <source>
        <dbReference type="ARBA" id="ARBA00023136"/>
    </source>
</evidence>
<feature type="transmembrane region" description="Helical" evidence="5">
    <location>
        <begin position="361"/>
        <end position="386"/>
    </location>
</feature>
<dbReference type="Proteomes" id="UP000566813">
    <property type="component" value="Unassembled WGS sequence"/>
</dbReference>
<feature type="transmembrane region" description="Helical" evidence="5">
    <location>
        <begin position="297"/>
        <end position="316"/>
    </location>
</feature>
<name>A0A7X1FT64_9SPHN</name>
<dbReference type="InterPro" id="IPR036259">
    <property type="entry name" value="MFS_trans_sf"/>
</dbReference>
<gene>
    <name evidence="7" type="ORF">H7F51_10805</name>
</gene>
<dbReference type="SUPFAM" id="SSF103473">
    <property type="entry name" value="MFS general substrate transporter"/>
    <property type="match status" value="1"/>
</dbReference>
<feature type="transmembrane region" description="Helical" evidence="5">
    <location>
        <begin position="337"/>
        <end position="355"/>
    </location>
</feature>
<dbReference type="PANTHER" id="PTHR23501:SF1">
    <property type="entry name" value="TRANSPORT PROTEIN HSRA-RELATED"/>
    <property type="match status" value="1"/>
</dbReference>
<feature type="transmembrane region" description="Helical" evidence="5">
    <location>
        <begin position="12"/>
        <end position="38"/>
    </location>
</feature>
<keyword evidence="4 5" id="KW-0472">Membrane</keyword>
<feature type="transmembrane region" description="Helical" evidence="5">
    <location>
        <begin position="140"/>
        <end position="162"/>
    </location>
</feature>
<evidence type="ECO:0000256" key="1">
    <source>
        <dbReference type="ARBA" id="ARBA00004141"/>
    </source>
</evidence>
<accession>A0A7X1FT64</accession>
<dbReference type="InterPro" id="IPR011701">
    <property type="entry name" value="MFS"/>
</dbReference>
<keyword evidence="3 5" id="KW-1133">Transmembrane helix</keyword>
<evidence type="ECO:0000313" key="7">
    <source>
        <dbReference type="EMBL" id="MBC2666017.1"/>
    </source>
</evidence>
<evidence type="ECO:0000256" key="2">
    <source>
        <dbReference type="ARBA" id="ARBA00022692"/>
    </source>
</evidence>
<dbReference type="RefSeq" id="WP_185664320.1">
    <property type="nucleotide sequence ID" value="NZ_JACLAW010000007.1"/>
</dbReference>
<feature type="transmembrane region" description="Helical" evidence="5">
    <location>
        <begin position="269"/>
        <end position="291"/>
    </location>
</feature>
<proteinExistence type="predicted"/>
<evidence type="ECO:0000259" key="6">
    <source>
        <dbReference type="PROSITE" id="PS50850"/>
    </source>
</evidence>
<feature type="transmembrane region" description="Helical" evidence="5">
    <location>
        <begin position="407"/>
        <end position="425"/>
    </location>
</feature>
<comment type="caution">
    <text evidence="7">The sequence shown here is derived from an EMBL/GenBank/DDBJ whole genome shotgun (WGS) entry which is preliminary data.</text>
</comment>
<dbReference type="Pfam" id="PF07690">
    <property type="entry name" value="MFS_1"/>
    <property type="match status" value="2"/>
</dbReference>
<dbReference type="PANTHER" id="PTHR23501">
    <property type="entry name" value="MAJOR FACILITATOR SUPERFAMILY"/>
    <property type="match status" value="1"/>
</dbReference>
<protein>
    <submittedName>
        <fullName evidence="7">MFS transporter</fullName>
    </submittedName>
</protein>
<reference evidence="7 8" key="1">
    <citation type="submission" date="2020-08" db="EMBL/GenBank/DDBJ databases">
        <title>The genome sequence of type strain Novosphingobium flavum NBRC 111647.</title>
        <authorList>
            <person name="Liu Y."/>
        </authorList>
    </citation>
    <scope>NUCLEOTIDE SEQUENCE [LARGE SCALE GENOMIC DNA]</scope>
    <source>
        <strain evidence="7 8">NBRC 111647</strain>
    </source>
</reference>
<feature type="transmembrane region" description="Helical" evidence="5">
    <location>
        <begin position="168"/>
        <end position="190"/>
    </location>
</feature>
<evidence type="ECO:0000313" key="8">
    <source>
        <dbReference type="Proteomes" id="UP000566813"/>
    </source>
</evidence>
<dbReference type="PRINTS" id="PR01036">
    <property type="entry name" value="TCRTETB"/>
</dbReference>
<keyword evidence="8" id="KW-1185">Reference proteome</keyword>
<feature type="transmembrane region" description="Helical" evidence="5">
    <location>
        <begin position="437"/>
        <end position="459"/>
    </location>
</feature>
<dbReference type="Gene3D" id="1.20.1250.20">
    <property type="entry name" value="MFS general substrate transporter like domains"/>
    <property type="match status" value="2"/>
</dbReference>
<feature type="transmembrane region" description="Helical" evidence="5">
    <location>
        <begin position="107"/>
        <end position="128"/>
    </location>
</feature>
<organism evidence="7 8">
    <name type="scientific">Novosphingobium flavum</name>
    <dbReference type="NCBI Taxonomy" id="1778672"/>
    <lineage>
        <taxon>Bacteria</taxon>
        <taxon>Pseudomonadati</taxon>
        <taxon>Pseudomonadota</taxon>
        <taxon>Alphaproteobacteria</taxon>
        <taxon>Sphingomonadales</taxon>
        <taxon>Sphingomonadaceae</taxon>
        <taxon>Novosphingobium</taxon>
    </lineage>
</organism>
<feature type="transmembrane region" description="Helical" evidence="5">
    <location>
        <begin position="50"/>
        <end position="74"/>
    </location>
</feature>
<dbReference type="AlphaFoldDB" id="A0A7X1FT64"/>
<evidence type="ECO:0000256" key="3">
    <source>
        <dbReference type="ARBA" id="ARBA00022989"/>
    </source>
</evidence>
<dbReference type="InterPro" id="IPR020846">
    <property type="entry name" value="MFS_dom"/>
</dbReference>
<keyword evidence="2 5" id="KW-0812">Transmembrane</keyword>
<dbReference type="GO" id="GO:0005886">
    <property type="term" value="C:plasma membrane"/>
    <property type="evidence" value="ECO:0007669"/>
    <property type="project" value="TreeGrafter"/>
</dbReference>
<feature type="transmembrane region" description="Helical" evidence="5">
    <location>
        <begin position="81"/>
        <end position="101"/>
    </location>
</feature>
<sequence>MLERLAARVGGRSMLVSLIVAIAFFMETLDSTIIVTAIPRMANDFGIDPARMSLGITAYVMAAAACVTASGWLADRIGTRTLFAGAIMLFALASLACGLAPNFNAFVAARAVQGAAAAMMSPVGRLVVLRTSEKKDLMKALSALIWPGLVAPVIGPPLGGWITDFASWHWIFFVNVPVALIGLPLVLATVPNERQETKPFDLAGFLLTALALVCLTYGFDLLALRDVASLQLGLGLMVLSVGVGWLALRHMRTTDRPLIRLDALKVKSFFVASVTGGVVSRATISATPFLLPLMLQIAHGMSASQAGGMLMIYMMANLGMKTVTNRLIARFGIRTTLIASSLLAGVTIAACALLSPSLPLAINAAILAAAGAMRSLQFTAVTMVNFADIAPPQRQPASVVSSLTQQIGFGAGVAIGALLLTLSQWSREASAIGLFDFQIALVLAGIASAAASLSYLGLAHDVGDEISGRKPRAA</sequence>
<dbReference type="EMBL" id="JACLAW010000007">
    <property type="protein sequence ID" value="MBC2666017.1"/>
    <property type="molecule type" value="Genomic_DNA"/>
</dbReference>
<feature type="transmembrane region" description="Helical" evidence="5">
    <location>
        <begin position="230"/>
        <end position="248"/>
    </location>
</feature>
<feature type="domain" description="Major facilitator superfamily (MFS) profile" evidence="6">
    <location>
        <begin position="16"/>
        <end position="462"/>
    </location>
</feature>
<evidence type="ECO:0000256" key="5">
    <source>
        <dbReference type="SAM" id="Phobius"/>
    </source>
</evidence>
<dbReference type="PROSITE" id="PS50850">
    <property type="entry name" value="MFS"/>
    <property type="match status" value="1"/>
</dbReference>